<dbReference type="EMBL" id="JAMSHJ010000005">
    <property type="protein sequence ID" value="KAI5410432.1"/>
    <property type="molecule type" value="Genomic_DNA"/>
</dbReference>
<dbReference type="Gramene" id="Psat5g209400.1">
    <property type="protein sequence ID" value="Psat5g209400.1.cds1"/>
    <property type="gene ID" value="Psat5g209400"/>
</dbReference>
<dbReference type="Proteomes" id="UP001058974">
    <property type="component" value="Chromosome 5"/>
</dbReference>
<evidence type="ECO:0000313" key="2">
    <source>
        <dbReference type="EMBL" id="KAI5410432.1"/>
    </source>
</evidence>
<dbReference type="Pfam" id="PF03478">
    <property type="entry name" value="Beta-prop_KIB1-4"/>
    <property type="match status" value="1"/>
</dbReference>
<name>A0A9D4WZ29_PEA</name>
<evidence type="ECO:0000259" key="1">
    <source>
        <dbReference type="Pfam" id="PF03478"/>
    </source>
</evidence>
<dbReference type="InterPro" id="IPR051304">
    <property type="entry name" value="SCF_F-box_domain"/>
</dbReference>
<evidence type="ECO:0000313" key="3">
    <source>
        <dbReference type="Proteomes" id="UP001058974"/>
    </source>
</evidence>
<gene>
    <name evidence="2" type="ORF">KIW84_055803</name>
</gene>
<dbReference type="AlphaFoldDB" id="A0A9D4WZ29"/>
<comment type="caution">
    <text evidence="2">The sequence shown here is derived from an EMBL/GenBank/DDBJ whole genome shotgun (WGS) entry which is preliminary data.</text>
</comment>
<dbReference type="Gramene" id="Psat05G0580300-T1">
    <property type="protein sequence ID" value="KAI5410432.1"/>
    <property type="gene ID" value="KIW84_055803"/>
</dbReference>
<sequence length="346" mass="39560">MADWSQLPKDLLQLISEKLNSELYSTRFRSVCSSWRSSSIPSYHHHHLSLKLPQFSDDNNFSTRHLSKHSIFLIKPPQHQQTLHRPWLIRVGPDLNGKIQLWHPFSLFPRVPFNFPHHVFDFNQISVHDLGHMFFLCHKAFVATYQGNQPVVVVAFDSLGGMSVFRCGDDKWTKIVGMATCFYGDICLFRGRPCEAIYSGKTEMIEQDLSVHLMAEHVDTENIGNKFLFESECELLLVDCYGGDDVLIDVFRLDEKEKKWVNLTNIGDRVLFLGNGCSFSASAKDLCVANGNCIIYTDDAFHDLNDTECGLSVFHLDQGRVSPLSDYPEYFKLLGPPPEWITELHS</sequence>
<proteinExistence type="predicted"/>
<dbReference type="OrthoDB" id="1377382at2759"/>
<dbReference type="InterPro" id="IPR005174">
    <property type="entry name" value="KIB1-4_b-propeller"/>
</dbReference>
<accession>A0A9D4WZ29</accession>
<keyword evidence="3" id="KW-1185">Reference proteome</keyword>
<dbReference type="PANTHER" id="PTHR47123:SF15">
    <property type="entry name" value="F-BOX PROTEIN SKIP23"/>
    <property type="match status" value="1"/>
</dbReference>
<feature type="domain" description="KIB1-4 beta-propeller" evidence="1">
    <location>
        <begin position="69"/>
        <end position="305"/>
    </location>
</feature>
<organism evidence="2 3">
    <name type="scientific">Pisum sativum</name>
    <name type="common">Garden pea</name>
    <name type="synonym">Lathyrus oleraceus</name>
    <dbReference type="NCBI Taxonomy" id="3888"/>
    <lineage>
        <taxon>Eukaryota</taxon>
        <taxon>Viridiplantae</taxon>
        <taxon>Streptophyta</taxon>
        <taxon>Embryophyta</taxon>
        <taxon>Tracheophyta</taxon>
        <taxon>Spermatophyta</taxon>
        <taxon>Magnoliopsida</taxon>
        <taxon>eudicotyledons</taxon>
        <taxon>Gunneridae</taxon>
        <taxon>Pentapetalae</taxon>
        <taxon>rosids</taxon>
        <taxon>fabids</taxon>
        <taxon>Fabales</taxon>
        <taxon>Fabaceae</taxon>
        <taxon>Papilionoideae</taxon>
        <taxon>50 kb inversion clade</taxon>
        <taxon>NPAAA clade</taxon>
        <taxon>Hologalegina</taxon>
        <taxon>IRL clade</taxon>
        <taxon>Fabeae</taxon>
        <taxon>Lathyrus</taxon>
    </lineage>
</organism>
<dbReference type="PANTHER" id="PTHR47123">
    <property type="entry name" value="F-BOX PROTEIN SKIP23"/>
    <property type="match status" value="1"/>
</dbReference>
<protein>
    <recommendedName>
        <fullName evidence="1">KIB1-4 beta-propeller domain-containing protein</fullName>
    </recommendedName>
</protein>
<reference evidence="2 3" key="1">
    <citation type="journal article" date="2022" name="Nat. Genet.">
        <title>Improved pea reference genome and pan-genome highlight genomic features and evolutionary characteristics.</title>
        <authorList>
            <person name="Yang T."/>
            <person name="Liu R."/>
            <person name="Luo Y."/>
            <person name="Hu S."/>
            <person name="Wang D."/>
            <person name="Wang C."/>
            <person name="Pandey M.K."/>
            <person name="Ge S."/>
            <person name="Xu Q."/>
            <person name="Li N."/>
            <person name="Li G."/>
            <person name="Huang Y."/>
            <person name="Saxena R.K."/>
            <person name="Ji Y."/>
            <person name="Li M."/>
            <person name="Yan X."/>
            <person name="He Y."/>
            <person name="Liu Y."/>
            <person name="Wang X."/>
            <person name="Xiang C."/>
            <person name="Varshney R.K."/>
            <person name="Ding H."/>
            <person name="Gao S."/>
            <person name="Zong X."/>
        </authorList>
    </citation>
    <scope>NUCLEOTIDE SEQUENCE [LARGE SCALE GENOMIC DNA]</scope>
    <source>
        <strain evidence="2 3">cv. Zhongwan 6</strain>
    </source>
</reference>